<proteinExistence type="predicted"/>
<protein>
    <submittedName>
        <fullName evidence="1">Uncharacterized protein</fullName>
    </submittedName>
</protein>
<organism evidence="1 2">
    <name type="scientific">Mycetomoellerius zeteki</name>
    <dbReference type="NCBI Taxonomy" id="64791"/>
    <lineage>
        <taxon>Eukaryota</taxon>
        <taxon>Metazoa</taxon>
        <taxon>Ecdysozoa</taxon>
        <taxon>Arthropoda</taxon>
        <taxon>Hexapoda</taxon>
        <taxon>Insecta</taxon>
        <taxon>Pterygota</taxon>
        <taxon>Neoptera</taxon>
        <taxon>Endopterygota</taxon>
        <taxon>Hymenoptera</taxon>
        <taxon>Apocrita</taxon>
        <taxon>Aculeata</taxon>
        <taxon>Formicoidea</taxon>
        <taxon>Formicidae</taxon>
        <taxon>Myrmicinae</taxon>
        <taxon>Mycetomoellerius</taxon>
    </lineage>
</organism>
<sequence length="194" mass="22755">MAELVTIDEGLYYVIKFFDGIQIISDNWVIQDETLVYWPKVKLDKEYDVIVYTRSPVKNDWSLEPIKTILYRTAINNDICQILKGVESLKTSINGITYLIREVIQRLDVLEKKSELSLKVQSTVEEYNSLVSIFPIQTIASLKEVETKIKNNSIFKTKLVNFILFYLLNAHLKKYIMLYLFARIYFVDRKSYAS</sequence>
<accession>A0A151WPE0</accession>
<dbReference type="AlphaFoldDB" id="A0A151WPE0"/>
<name>A0A151WPE0_9HYME</name>
<evidence type="ECO:0000313" key="2">
    <source>
        <dbReference type="Proteomes" id="UP000075809"/>
    </source>
</evidence>
<dbReference type="EMBL" id="KQ982861">
    <property type="protein sequence ID" value="KYQ49772.1"/>
    <property type="molecule type" value="Genomic_DNA"/>
</dbReference>
<dbReference type="Proteomes" id="UP000075809">
    <property type="component" value="Unassembled WGS sequence"/>
</dbReference>
<gene>
    <name evidence="1" type="ORF">ALC60_11148</name>
</gene>
<evidence type="ECO:0000313" key="1">
    <source>
        <dbReference type="EMBL" id="KYQ49772.1"/>
    </source>
</evidence>
<reference evidence="1 2" key="1">
    <citation type="submission" date="2015-09" db="EMBL/GenBank/DDBJ databases">
        <title>Trachymyrmex zeteki WGS genome.</title>
        <authorList>
            <person name="Nygaard S."/>
            <person name="Hu H."/>
            <person name="Boomsma J."/>
            <person name="Zhang G."/>
        </authorList>
    </citation>
    <scope>NUCLEOTIDE SEQUENCE [LARGE SCALE GENOMIC DNA]</scope>
    <source>
        <strain evidence="1">Tzet28-1</strain>
        <tissue evidence="1">Whole body</tissue>
    </source>
</reference>
<keyword evidence="2" id="KW-1185">Reference proteome</keyword>